<reference evidence="1" key="1">
    <citation type="journal article" date="2014" name="Int. J. Syst. Evol. Microbiol.">
        <title>Complete genome sequence of Corynebacterium casei LMG S-19264T (=DSM 44701T), isolated from a smear-ripened cheese.</title>
        <authorList>
            <consortium name="US DOE Joint Genome Institute (JGI-PGF)"/>
            <person name="Walter F."/>
            <person name="Albersmeier A."/>
            <person name="Kalinowski J."/>
            <person name="Ruckert C."/>
        </authorList>
    </citation>
    <scope>NUCLEOTIDE SEQUENCE</scope>
    <source>
        <strain evidence="1">CGMCC 1.16134</strain>
    </source>
</reference>
<reference evidence="1" key="2">
    <citation type="submission" date="2020-09" db="EMBL/GenBank/DDBJ databases">
        <authorList>
            <person name="Sun Q."/>
            <person name="Zhou Y."/>
        </authorList>
    </citation>
    <scope>NUCLEOTIDE SEQUENCE</scope>
    <source>
        <strain evidence="1">CGMCC 1.16134</strain>
    </source>
</reference>
<gene>
    <name evidence="1" type="ORF">GCM10010912_60050</name>
</gene>
<evidence type="ECO:0000313" key="1">
    <source>
        <dbReference type="EMBL" id="GGG07399.1"/>
    </source>
</evidence>
<dbReference type="EMBL" id="BMKR01000043">
    <property type="protein sequence ID" value="GGG07399.1"/>
    <property type="molecule type" value="Genomic_DNA"/>
</dbReference>
<keyword evidence="2" id="KW-1185">Reference proteome</keyword>
<sequence length="54" mass="6168">MDFVSYLLTYELWSDKLGGISICNESDAKFLGGKHARMVQYTFSDETFCCVYPS</sequence>
<proteinExistence type="predicted"/>
<evidence type="ECO:0000313" key="2">
    <source>
        <dbReference type="Proteomes" id="UP000637643"/>
    </source>
</evidence>
<comment type="caution">
    <text evidence="1">The sequence shown here is derived from an EMBL/GenBank/DDBJ whole genome shotgun (WGS) entry which is preliminary data.</text>
</comment>
<dbReference type="AlphaFoldDB" id="A0A917D3M8"/>
<name>A0A917D3M8_9BACL</name>
<organism evidence="1 2">
    <name type="scientific">Paenibacillus albidus</name>
    <dbReference type="NCBI Taxonomy" id="2041023"/>
    <lineage>
        <taxon>Bacteria</taxon>
        <taxon>Bacillati</taxon>
        <taxon>Bacillota</taxon>
        <taxon>Bacilli</taxon>
        <taxon>Bacillales</taxon>
        <taxon>Paenibacillaceae</taxon>
        <taxon>Paenibacillus</taxon>
    </lineage>
</organism>
<dbReference type="Proteomes" id="UP000637643">
    <property type="component" value="Unassembled WGS sequence"/>
</dbReference>
<accession>A0A917D3M8</accession>
<protein>
    <submittedName>
        <fullName evidence="1">Uncharacterized protein</fullName>
    </submittedName>
</protein>